<reference evidence="1" key="1">
    <citation type="submission" date="2014-09" db="EMBL/GenBank/DDBJ databases">
        <authorList>
            <person name="Magalhaes I.L.F."/>
            <person name="Oliveira U."/>
            <person name="Santos F.R."/>
            <person name="Vidigal T.H.D.A."/>
            <person name="Brescovit A.D."/>
            <person name="Santos A.J."/>
        </authorList>
    </citation>
    <scope>NUCLEOTIDE SEQUENCE</scope>
    <source>
        <tissue evidence="1">Shoot tissue taken approximately 20 cm above the soil surface</tissue>
    </source>
</reference>
<evidence type="ECO:0000313" key="1">
    <source>
        <dbReference type="EMBL" id="JAD39855.1"/>
    </source>
</evidence>
<organism evidence="1">
    <name type="scientific">Arundo donax</name>
    <name type="common">Giant reed</name>
    <name type="synonym">Donax arundinaceus</name>
    <dbReference type="NCBI Taxonomy" id="35708"/>
    <lineage>
        <taxon>Eukaryota</taxon>
        <taxon>Viridiplantae</taxon>
        <taxon>Streptophyta</taxon>
        <taxon>Embryophyta</taxon>
        <taxon>Tracheophyta</taxon>
        <taxon>Spermatophyta</taxon>
        <taxon>Magnoliopsida</taxon>
        <taxon>Liliopsida</taxon>
        <taxon>Poales</taxon>
        <taxon>Poaceae</taxon>
        <taxon>PACMAD clade</taxon>
        <taxon>Arundinoideae</taxon>
        <taxon>Arundineae</taxon>
        <taxon>Arundo</taxon>
    </lineage>
</organism>
<proteinExistence type="predicted"/>
<accession>A0A0A8ZSV7</accession>
<sequence>MGNFGKIVLKSTCDRGALEKLC</sequence>
<dbReference type="AlphaFoldDB" id="A0A0A8ZSV7"/>
<dbReference type="EMBL" id="GBRH01258040">
    <property type="protein sequence ID" value="JAD39855.1"/>
    <property type="molecule type" value="Transcribed_RNA"/>
</dbReference>
<name>A0A0A8ZSV7_ARUDO</name>
<reference evidence="1" key="2">
    <citation type="journal article" date="2015" name="Data Brief">
        <title>Shoot transcriptome of the giant reed, Arundo donax.</title>
        <authorList>
            <person name="Barrero R.A."/>
            <person name="Guerrero F.D."/>
            <person name="Moolhuijzen P."/>
            <person name="Goolsby J.A."/>
            <person name="Tidwell J."/>
            <person name="Bellgard S.E."/>
            <person name="Bellgard M.I."/>
        </authorList>
    </citation>
    <scope>NUCLEOTIDE SEQUENCE</scope>
    <source>
        <tissue evidence="1">Shoot tissue taken approximately 20 cm above the soil surface</tissue>
    </source>
</reference>
<protein>
    <submittedName>
        <fullName evidence="1">Uncharacterized protein</fullName>
    </submittedName>
</protein>